<reference evidence="1" key="1">
    <citation type="submission" date="2014-08" db="EMBL/GenBank/DDBJ databases">
        <title>Comparative genomics of the Paenibacillus odorifer group.</title>
        <authorList>
            <person name="den Bakker H.C."/>
            <person name="Tsai Y.-C.Y.-C."/>
            <person name="Martin N."/>
            <person name="Korlach J."/>
            <person name="Wiedmann M."/>
        </authorList>
    </citation>
    <scope>NUCLEOTIDE SEQUENCE [LARGE SCALE GENOMIC DNA]</scope>
    <source>
        <strain evidence="1">DSM 13188</strain>
    </source>
</reference>
<evidence type="ECO:0000313" key="1">
    <source>
        <dbReference type="EMBL" id="AIQ59029.1"/>
    </source>
</evidence>
<evidence type="ECO:0008006" key="3">
    <source>
        <dbReference type="Google" id="ProtNLM"/>
    </source>
</evidence>
<proteinExistence type="predicted"/>
<dbReference type="AlphaFoldDB" id="A0A089MRB6"/>
<dbReference type="EMBL" id="CP009285">
    <property type="protein sequence ID" value="AIQ59029.1"/>
    <property type="molecule type" value="Genomic_DNA"/>
</dbReference>
<accession>A0A089MRB6</accession>
<dbReference type="Gene3D" id="3.40.50.300">
    <property type="entry name" value="P-loop containing nucleotide triphosphate hydrolases"/>
    <property type="match status" value="1"/>
</dbReference>
<dbReference type="HOGENOM" id="CLU_105030_0_0_9"/>
<dbReference type="SUPFAM" id="SSF52540">
    <property type="entry name" value="P-loop containing nucleoside triphosphate hydrolases"/>
    <property type="match status" value="1"/>
</dbReference>
<sequence>MMCGVAGSGKTTFALKLAKEGFIRLSVDEDIWSTHGRFGVDYPEQDYESFKEQSEIKLRGELVKLIQAKRHVVIDFSFWQRQKRDEYKQLIERHGGDWALIHLKVHPDELRHRLQIRSGRFDANAAFPITEEILTRFLSGFETPEGEGELVIEA</sequence>
<name>A0A089MRB6_PAEBO</name>
<organism evidence="1 2">
    <name type="scientific">Paenibacillus borealis</name>
    <dbReference type="NCBI Taxonomy" id="160799"/>
    <lineage>
        <taxon>Bacteria</taxon>
        <taxon>Bacillati</taxon>
        <taxon>Bacillota</taxon>
        <taxon>Bacilli</taxon>
        <taxon>Bacillales</taxon>
        <taxon>Paenibacillaceae</taxon>
        <taxon>Paenibacillus</taxon>
    </lineage>
</organism>
<evidence type="ECO:0000313" key="2">
    <source>
        <dbReference type="Proteomes" id="UP000029518"/>
    </source>
</evidence>
<dbReference type="Pfam" id="PF13671">
    <property type="entry name" value="AAA_33"/>
    <property type="match status" value="1"/>
</dbReference>
<gene>
    <name evidence="1" type="ORF">PBOR_20395</name>
</gene>
<dbReference type="KEGG" id="pbd:PBOR_20395"/>
<dbReference type="Proteomes" id="UP000029518">
    <property type="component" value="Chromosome"/>
</dbReference>
<protein>
    <recommendedName>
        <fullName evidence="3">ATP-binding protein</fullName>
    </recommendedName>
</protein>
<keyword evidence="2" id="KW-1185">Reference proteome</keyword>
<dbReference type="InterPro" id="IPR027417">
    <property type="entry name" value="P-loop_NTPase"/>
</dbReference>